<keyword evidence="4 7" id="KW-0479">Metal-binding</keyword>
<dbReference type="InterPro" id="IPR036523">
    <property type="entry name" value="SurE-like_sf"/>
</dbReference>
<accession>A0ABZ2YCQ1</accession>
<keyword evidence="10" id="KW-1185">Reference proteome</keyword>
<dbReference type="GO" id="GO:0008254">
    <property type="term" value="F:3'-nucleotidase activity"/>
    <property type="evidence" value="ECO:0007669"/>
    <property type="project" value="UniProtKB-EC"/>
</dbReference>
<dbReference type="RefSeq" id="WP_369018942.1">
    <property type="nucleotide sequence ID" value="NZ_CP121689.1"/>
</dbReference>
<feature type="binding site" evidence="7">
    <location>
        <position position="97"/>
    </location>
    <ligand>
        <name>a divalent metal cation</name>
        <dbReference type="ChEBI" id="CHEBI:60240"/>
    </ligand>
</feature>
<protein>
    <recommendedName>
        <fullName evidence="7">5'-nucleotidase SurE</fullName>
        <ecNumber evidence="7">3.1.3.5</ecNumber>
    </recommendedName>
    <alternativeName>
        <fullName evidence="7">Nucleoside 5'-monophosphate phosphohydrolase</fullName>
    </alternativeName>
</protein>
<dbReference type="InterPro" id="IPR002828">
    <property type="entry name" value="SurE-like_Pase/nucleotidase"/>
</dbReference>
<dbReference type="NCBIfam" id="TIGR00087">
    <property type="entry name" value="surE"/>
    <property type="match status" value="1"/>
</dbReference>
<gene>
    <name evidence="7 9" type="primary">surE</name>
    <name evidence="9" type="ORF">QBE54_03345</name>
</gene>
<comment type="catalytic activity">
    <reaction evidence="1 7">
        <text>a ribonucleoside 5'-phosphate + H2O = a ribonucleoside + phosphate</text>
        <dbReference type="Rhea" id="RHEA:12484"/>
        <dbReference type="ChEBI" id="CHEBI:15377"/>
        <dbReference type="ChEBI" id="CHEBI:18254"/>
        <dbReference type="ChEBI" id="CHEBI:43474"/>
        <dbReference type="ChEBI" id="CHEBI:58043"/>
        <dbReference type="EC" id="3.1.3.5"/>
    </reaction>
</comment>
<keyword evidence="3 7" id="KW-0963">Cytoplasm</keyword>
<dbReference type="InterPro" id="IPR030048">
    <property type="entry name" value="SurE"/>
</dbReference>
<comment type="cofactor">
    <cofactor evidence="7">
        <name>a divalent metal cation</name>
        <dbReference type="ChEBI" id="CHEBI:60240"/>
    </cofactor>
    <text evidence="7">Binds 1 divalent metal cation per subunit.</text>
</comment>
<evidence type="ECO:0000256" key="5">
    <source>
        <dbReference type="ARBA" id="ARBA00022741"/>
    </source>
</evidence>
<dbReference type="SUPFAM" id="SSF64167">
    <property type="entry name" value="SurE-like"/>
    <property type="match status" value="1"/>
</dbReference>
<comment type="function">
    <text evidence="7">Nucleotidase that shows phosphatase activity on nucleoside 5'-monophosphates.</text>
</comment>
<dbReference type="EMBL" id="CP121689">
    <property type="protein sequence ID" value="WZL76778.1"/>
    <property type="molecule type" value="Genomic_DNA"/>
</dbReference>
<keyword evidence="6 7" id="KW-0378">Hydrolase</keyword>
<organism evidence="9 10">
    <name type="scientific">Thermatribacter velox</name>
    <dbReference type="NCBI Taxonomy" id="3039681"/>
    <lineage>
        <taxon>Bacteria</taxon>
        <taxon>Pseudomonadati</taxon>
        <taxon>Atribacterota</taxon>
        <taxon>Atribacteria</taxon>
        <taxon>Atribacterales</taxon>
        <taxon>Thermatribacteraceae</taxon>
        <taxon>Thermatribacter</taxon>
    </lineage>
</organism>
<dbReference type="PANTHER" id="PTHR30457:SF12">
    <property type="entry name" value="5'_3'-NUCLEOTIDASE SURE"/>
    <property type="match status" value="1"/>
</dbReference>
<reference evidence="9 10" key="1">
    <citation type="submission" date="2023-03" db="EMBL/GenBank/DDBJ databases">
        <title>Novel Species.</title>
        <authorList>
            <person name="Ma S."/>
        </authorList>
    </citation>
    <scope>NUCLEOTIDE SEQUENCE [LARGE SCALE GENOMIC DNA]</scope>
    <source>
        <strain evidence="9 10">B11</strain>
    </source>
</reference>
<feature type="binding site" evidence="7">
    <location>
        <position position="11"/>
    </location>
    <ligand>
        <name>a divalent metal cation</name>
        <dbReference type="ChEBI" id="CHEBI:60240"/>
    </ligand>
</feature>
<evidence type="ECO:0000259" key="8">
    <source>
        <dbReference type="Pfam" id="PF01975"/>
    </source>
</evidence>
<evidence type="ECO:0000313" key="9">
    <source>
        <dbReference type="EMBL" id="WZL76778.1"/>
    </source>
</evidence>
<feature type="binding site" evidence="7">
    <location>
        <position position="12"/>
    </location>
    <ligand>
        <name>a divalent metal cation</name>
        <dbReference type="ChEBI" id="CHEBI:60240"/>
    </ligand>
</feature>
<evidence type="ECO:0000256" key="4">
    <source>
        <dbReference type="ARBA" id="ARBA00022723"/>
    </source>
</evidence>
<dbReference type="Pfam" id="PF01975">
    <property type="entry name" value="SurE"/>
    <property type="match status" value="1"/>
</dbReference>
<evidence type="ECO:0000313" key="10">
    <source>
        <dbReference type="Proteomes" id="UP001461341"/>
    </source>
</evidence>
<dbReference type="PANTHER" id="PTHR30457">
    <property type="entry name" value="5'-NUCLEOTIDASE SURE"/>
    <property type="match status" value="1"/>
</dbReference>
<feature type="binding site" evidence="7">
    <location>
        <position position="42"/>
    </location>
    <ligand>
        <name>a divalent metal cation</name>
        <dbReference type="ChEBI" id="CHEBI:60240"/>
    </ligand>
</feature>
<evidence type="ECO:0000256" key="7">
    <source>
        <dbReference type="HAMAP-Rule" id="MF_00060"/>
    </source>
</evidence>
<proteinExistence type="inferred from homology"/>
<name>A0ABZ2YCQ1_9BACT</name>
<dbReference type="Gene3D" id="3.40.1210.10">
    <property type="entry name" value="Survival protein SurE-like phosphatase/nucleotidase"/>
    <property type="match status" value="1"/>
</dbReference>
<evidence type="ECO:0000256" key="1">
    <source>
        <dbReference type="ARBA" id="ARBA00000815"/>
    </source>
</evidence>
<feature type="domain" description="Survival protein SurE-like phosphatase/nucleotidase" evidence="8">
    <location>
        <begin position="6"/>
        <end position="190"/>
    </location>
</feature>
<comment type="subcellular location">
    <subcellularLocation>
        <location evidence="7">Cytoplasm</location>
    </subcellularLocation>
</comment>
<dbReference type="HAMAP" id="MF_00060">
    <property type="entry name" value="SurE"/>
    <property type="match status" value="1"/>
</dbReference>
<sequence>MSRRRILITNDDGYQSEGIEALIRAFSKIAEVVVVAPLSERSCSSHSITAHKPLRAREVEIAGVRGFAIDGTPVDAVILGLNVFCNDGVDFLVSGINRGPNLGFDVFYSGTVAAALEGAISGVPSLAVSLAVSSWNNYELAAHFAVKIWEDFSEILERERNLVLNVNVPDLPDLSSVRGVAVTELGDRFYFTVVKERNTSEPGWKEFVFEEDKKERTLQKNTDFFAVYHSWVSITPLRPYLTDYRLCEELASKVGVIEDE</sequence>
<comment type="similarity">
    <text evidence="2 7">Belongs to the SurE nucleotidase family.</text>
</comment>
<dbReference type="Proteomes" id="UP001461341">
    <property type="component" value="Chromosome"/>
</dbReference>
<evidence type="ECO:0000256" key="3">
    <source>
        <dbReference type="ARBA" id="ARBA00022490"/>
    </source>
</evidence>
<dbReference type="EC" id="3.1.3.5" evidence="7"/>
<keyword evidence="5 7" id="KW-0547">Nucleotide-binding</keyword>
<evidence type="ECO:0000256" key="2">
    <source>
        <dbReference type="ARBA" id="ARBA00011062"/>
    </source>
</evidence>
<evidence type="ECO:0000256" key="6">
    <source>
        <dbReference type="ARBA" id="ARBA00022801"/>
    </source>
</evidence>
<dbReference type="GO" id="GO:0008253">
    <property type="term" value="F:5'-nucleotidase activity"/>
    <property type="evidence" value="ECO:0007669"/>
    <property type="project" value="UniProtKB-EC"/>
</dbReference>